<feature type="compositionally biased region" description="Basic and acidic residues" evidence="1">
    <location>
        <begin position="42"/>
        <end position="54"/>
    </location>
</feature>
<organism evidence="2 3">
    <name type="scientific">Lodderomyces elongisporus (strain ATCC 11503 / CBS 2605 / JCM 1781 / NBRC 1676 / NRRL YB-4239)</name>
    <name type="common">Yeast</name>
    <name type="synonym">Saccharomyces elongisporus</name>
    <dbReference type="NCBI Taxonomy" id="379508"/>
    <lineage>
        <taxon>Eukaryota</taxon>
        <taxon>Fungi</taxon>
        <taxon>Dikarya</taxon>
        <taxon>Ascomycota</taxon>
        <taxon>Saccharomycotina</taxon>
        <taxon>Pichiomycetes</taxon>
        <taxon>Debaryomycetaceae</taxon>
        <taxon>Candida/Lodderomyces clade</taxon>
        <taxon>Lodderomyces</taxon>
    </lineage>
</organism>
<feature type="compositionally biased region" description="Polar residues" evidence="1">
    <location>
        <begin position="86"/>
        <end position="96"/>
    </location>
</feature>
<dbReference type="FunCoup" id="A5E2Y1">
    <property type="interactions" value="85"/>
</dbReference>
<feature type="region of interest" description="Disordered" evidence="1">
    <location>
        <begin position="192"/>
        <end position="212"/>
    </location>
</feature>
<dbReference type="VEuPathDB" id="FungiDB:LELG_03968"/>
<feature type="compositionally biased region" description="Low complexity" evidence="1">
    <location>
        <begin position="685"/>
        <end position="696"/>
    </location>
</feature>
<feature type="compositionally biased region" description="Basic and acidic residues" evidence="1">
    <location>
        <begin position="898"/>
        <end position="912"/>
    </location>
</feature>
<dbReference type="OrthoDB" id="4068467at2759"/>
<feature type="region of interest" description="Disordered" evidence="1">
    <location>
        <begin position="1"/>
        <end position="60"/>
    </location>
</feature>
<gene>
    <name evidence="2" type="ORF">LELG_03968</name>
</gene>
<feature type="region of interest" description="Disordered" evidence="1">
    <location>
        <begin position="844"/>
        <end position="924"/>
    </location>
</feature>
<feature type="compositionally biased region" description="Basic and acidic residues" evidence="1">
    <location>
        <begin position="844"/>
        <end position="857"/>
    </location>
</feature>
<feature type="compositionally biased region" description="Low complexity" evidence="1">
    <location>
        <begin position="275"/>
        <end position="294"/>
    </location>
</feature>
<dbReference type="GeneID" id="5231859"/>
<dbReference type="EMBL" id="CH981528">
    <property type="protein sequence ID" value="EDK45789.1"/>
    <property type="molecule type" value="Genomic_DNA"/>
</dbReference>
<evidence type="ECO:0000313" key="3">
    <source>
        <dbReference type="Proteomes" id="UP000001996"/>
    </source>
</evidence>
<feature type="region of interest" description="Disordered" evidence="1">
    <location>
        <begin position="79"/>
        <end position="98"/>
    </location>
</feature>
<proteinExistence type="predicted"/>
<dbReference type="HOGENOM" id="CLU_018929_0_0_1"/>
<feature type="compositionally biased region" description="Polar residues" evidence="1">
    <location>
        <begin position="704"/>
        <end position="722"/>
    </location>
</feature>
<dbReference type="AlphaFoldDB" id="A5E2Y1"/>
<reference evidence="2 3" key="1">
    <citation type="journal article" date="2009" name="Nature">
        <title>Evolution of pathogenicity and sexual reproduction in eight Candida genomes.</title>
        <authorList>
            <person name="Butler G."/>
            <person name="Rasmussen M.D."/>
            <person name="Lin M.F."/>
            <person name="Santos M.A."/>
            <person name="Sakthikumar S."/>
            <person name="Munro C.A."/>
            <person name="Rheinbay E."/>
            <person name="Grabherr M."/>
            <person name="Forche A."/>
            <person name="Reedy J.L."/>
            <person name="Agrafioti I."/>
            <person name="Arnaud M.B."/>
            <person name="Bates S."/>
            <person name="Brown A.J."/>
            <person name="Brunke S."/>
            <person name="Costanzo M.C."/>
            <person name="Fitzpatrick D.A."/>
            <person name="de Groot P.W."/>
            <person name="Harris D."/>
            <person name="Hoyer L.L."/>
            <person name="Hube B."/>
            <person name="Klis F.M."/>
            <person name="Kodira C."/>
            <person name="Lennard N."/>
            <person name="Logue M.E."/>
            <person name="Martin R."/>
            <person name="Neiman A.M."/>
            <person name="Nikolaou E."/>
            <person name="Quail M.A."/>
            <person name="Quinn J."/>
            <person name="Santos M.C."/>
            <person name="Schmitzberger F.F."/>
            <person name="Sherlock G."/>
            <person name="Shah P."/>
            <person name="Silverstein K.A."/>
            <person name="Skrzypek M.S."/>
            <person name="Soll D."/>
            <person name="Staggs R."/>
            <person name="Stansfield I."/>
            <person name="Stumpf M.P."/>
            <person name="Sudbery P.E."/>
            <person name="Srikantha T."/>
            <person name="Zeng Q."/>
            <person name="Berman J."/>
            <person name="Berriman M."/>
            <person name="Heitman J."/>
            <person name="Gow N.A."/>
            <person name="Lorenz M.C."/>
            <person name="Birren B.W."/>
            <person name="Kellis M."/>
            <person name="Cuomo C.A."/>
        </authorList>
    </citation>
    <scope>NUCLEOTIDE SEQUENCE [LARGE SCALE GENOMIC DNA]</scope>
    <source>
        <strain evidence="3">ATCC 11503 / BCRC 21390 / CBS 2605 / JCM 1781 / NBRC 1676 / NRRL YB-4239</strain>
    </source>
</reference>
<feature type="compositionally biased region" description="Acidic residues" evidence="1">
    <location>
        <begin position="236"/>
        <end position="253"/>
    </location>
</feature>
<dbReference type="Proteomes" id="UP000001996">
    <property type="component" value="Unassembled WGS sequence"/>
</dbReference>
<feature type="compositionally biased region" description="Acidic residues" evidence="1">
    <location>
        <begin position="261"/>
        <end position="273"/>
    </location>
</feature>
<keyword evidence="3" id="KW-1185">Reference proteome</keyword>
<feature type="compositionally biased region" description="Low complexity" evidence="1">
    <location>
        <begin position="865"/>
        <end position="897"/>
    </location>
</feature>
<dbReference type="eggNOG" id="ENOG502QSA6">
    <property type="taxonomic scope" value="Eukaryota"/>
</dbReference>
<name>A5E2Y1_LODEL</name>
<sequence>MTTLLSSSPSTQPQQQESQPIANHNNNNNNYNNNNNNSHINSHHDNEAHSDDLSQPRTPIPANAQNISILLNSAKSTATNTNTNNVEPNFSSQTAPVVTPRSLASIFTRRVSFNNLNPEDDSNVSPNQPIYNQIDSPNSNYTTTSQPQTSINSLLSNTHNNQLQYSKKPEFLFNSQASPFQTQQQHQHHCKKRLKLPKPPEKSILKNKVSQQQIDHNARYFGNIEGATINYHNDDNVDEDADDEQAVADEDEKEKEKEQETETEEQEEHDNDYDNNNLLPSLHLHSNSHANSLLPPGGNKPRRKSYAEMTDEELMALDPQFLTTRPRTANFDAFKFDSQKTYYRSERRSSSSSTSQVAAALSNKQHQLAQCYPTSNENNYKSIALTTQHREFDHTEYGRTIITVISGRKHTWHSTDWLLGITEEANEITPQLPTADIFLVDGDYLVVTCLISRKFVKGYNSRWRKKTMDEYLKEKCLNLIEYYQIYLARLNLRVKLTVEFVIDDDLNPNSTSTNTTSSSNTAAGSGYKFMLHHIYKQYQPNIIVVGNKSSNLNFKYPLKLKKSVHDEYMIKLSSYIVKYSTVPVILVGGASSSFTGFNENLFTKQKLPTPPSQVPKITFNDDKNISPNQSFANPPAFETPTTTLGARASKTDGNNNGSCRDRDRDRDRDRGLGSDNINDIDDTHSMSSSSIESVESFTPKEYTDVNNDTKSMNNTNISTNNGDADVDEVSSTIKFQINSIPFNSPAKYLEWVSYISDQSYKDSQYYLRAIQSEDGSMKIDDRIHQIFRSKSYAGVTHNSLGGSFSSHGGGGSFLNQNHGGSMGLSSDDRVYKVKSLISIEDDEEVKKRKELRRENRRNGSGASGTGSSSRLGSKSGSGFMSLGKNNSKLSLSSSRSSDSNEKGKKQKKEVGKKTSFWKKIGLKK</sequence>
<feature type="compositionally biased region" description="Low complexity" evidence="1">
    <location>
        <begin position="1"/>
        <end position="40"/>
    </location>
</feature>
<accession>A5E2Y1</accession>
<protein>
    <submittedName>
        <fullName evidence="2">Uncharacterized protein</fullName>
    </submittedName>
</protein>
<dbReference type="InParanoid" id="A5E2Y1"/>
<feature type="region of interest" description="Disordered" evidence="1">
    <location>
        <begin position="231"/>
        <end position="308"/>
    </location>
</feature>
<evidence type="ECO:0000256" key="1">
    <source>
        <dbReference type="SAM" id="MobiDB-lite"/>
    </source>
</evidence>
<feature type="compositionally biased region" description="Basic and acidic residues" evidence="1">
    <location>
        <begin position="659"/>
        <end position="672"/>
    </location>
</feature>
<feature type="region of interest" description="Disordered" evidence="1">
    <location>
        <begin position="603"/>
        <end position="723"/>
    </location>
</feature>
<evidence type="ECO:0000313" key="2">
    <source>
        <dbReference type="EMBL" id="EDK45789.1"/>
    </source>
</evidence>
<dbReference type="KEGG" id="lel:PVL30_004787"/>